<keyword evidence="1" id="KW-1133">Transmembrane helix</keyword>
<protein>
    <recommendedName>
        <fullName evidence="4">Oligosaccharide repeat unit polymerase</fullName>
    </recommendedName>
</protein>
<evidence type="ECO:0000313" key="2">
    <source>
        <dbReference type="EMBL" id="OQP49448.1"/>
    </source>
</evidence>
<dbReference type="Proteomes" id="UP000192276">
    <property type="component" value="Unassembled WGS sequence"/>
</dbReference>
<comment type="caution">
    <text evidence="2">The sequence shown here is derived from an EMBL/GenBank/DDBJ whole genome shotgun (WGS) entry which is preliminary data.</text>
</comment>
<proteinExistence type="predicted"/>
<dbReference type="EMBL" id="LWBP01000227">
    <property type="protein sequence ID" value="OQP49448.1"/>
    <property type="molecule type" value="Genomic_DNA"/>
</dbReference>
<keyword evidence="1" id="KW-0812">Transmembrane</keyword>
<keyword evidence="3" id="KW-1185">Reference proteome</keyword>
<organism evidence="2 3">
    <name type="scientific">Niastella populi</name>
    <dbReference type="NCBI Taxonomy" id="550983"/>
    <lineage>
        <taxon>Bacteria</taxon>
        <taxon>Pseudomonadati</taxon>
        <taxon>Bacteroidota</taxon>
        <taxon>Chitinophagia</taxon>
        <taxon>Chitinophagales</taxon>
        <taxon>Chitinophagaceae</taxon>
        <taxon>Niastella</taxon>
    </lineage>
</organism>
<feature type="transmembrane region" description="Helical" evidence="1">
    <location>
        <begin position="147"/>
        <end position="167"/>
    </location>
</feature>
<feature type="transmembrane region" description="Helical" evidence="1">
    <location>
        <begin position="345"/>
        <end position="365"/>
    </location>
</feature>
<dbReference type="AlphaFoldDB" id="A0A1V9ETG1"/>
<accession>A0A1V9ETG1</accession>
<feature type="transmembrane region" description="Helical" evidence="1">
    <location>
        <begin position="316"/>
        <end position="333"/>
    </location>
</feature>
<feature type="transmembrane region" description="Helical" evidence="1">
    <location>
        <begin position="51"/>
        <end position="70"/>
    </location>
</feature>
<evidence type="ECO:0000313" key="3">
    <source>
        <dbReference type="Proteomes" id="UP000192276"/>
    </source>
</evidence>
<keyword evidence="1" id="KW-0472">Membrane</keyword>
<feature type="transmembrane region" description="Helical" evidence="1">
    <location>
        <begin position="82"/>
        <end position="101"/>
    </location>
</feature>
<feature type="transmembrane region" description="Helical" evidence="1">
    <location>
        <begin position="7"/>
        <end position="26"/>
    </location>
</feature>
<feature type="transmembrane region" description="Helical" evidence="1">
    <location>
        <begin position="107"/>
        <end position="140"/>
    </location>
</feature>
<evidence type="ECO:0008006" key="4">
    <source>
        <dbReference type="Google" id="ProtNLM"/>
    </source>
</evidence>
<gene>
    <name evidence="2" type="ORF">A4R26_30740</name>
</gene>
<evidence type="ECO:0000256" key="1">
    <source>
        <dbReference type="SAM" id="Phobius"/>
    </source>
</evidence>
<reference evidence="3" key="1">
    <citation type="submission" date="2016-04" db="EMBL/GenBank/DDBJ databases">
        <authorList>
            <person name="Chen L."/>
            <person name="Zhuang W."/>
            <person name="Wang G."/>
        </authorList>
    </citation>
    <scope>NUCLEOTIDE SEQUENCE [LARGE SCALE GENOMIC DNA]</scope>
    <source>
        <strain evidence="3">208</strain>
    </source>
</reference>
<feature type="transmembrane region" description="Helical" evidence="1">
    <location>
        <begin position="282"/>
        <end position="304"/>
    </location>
</feature>
<name>A0A1V9ETG1_9BACT</name>
<sequence length="368" mass="42340">MRVDEDTYFSFVLPAVILLGVVLFGFRRKSPDDADVVRNLLHRIKTDLLEVPPLAILTLCFISLMSYSISEILPDALRQVNTFLYYSLFAFLFYIIFHKNFPQRKYFAIGIGLFIVLDALRSGMFTIIAYMGGLFLIILLSGKRIPLMAKLGLFIFAVFFVAFLQLFKLELRRSFKSSVNTPVTELVTNVITKTSASEFETTLFPLYYRMNQGFNIALVMRYIPQNVEYLGPKYLLTNFVSSFVPRLFWEDKPKAGGIENMRIYAGINIKGWSTNVGPIGEAYGSFGYIGGWLYMMLFAGFIRLAYTKFISLSKRIPILFLWMPPFFYQTIYVMESDSLQAFNSIMKGAVFLFLLYKLFPVLFGVRDK</sequence>
<dbReference type="STRING" id="550983.A4R26_30740"/>